<gene>
    <name evidence="6" type="ORF">FH972_012186</name>
</gene>
<evidence type="ECO:0000256" key="1">
    <source>
        <dbReference type="ARBA" id="ARBA00004123"/>
    </source>
</evidence>
<name>A0A5N6R3W5_9ROSI</name>
<keyword evidence="3" id="KW-0238">DNA-binding</keyword>
<dbReference type="InterPro" id="IPR003340">
    <property type="entry name" value="B3_DNA-bd"/>
</dbReference>
<protein>
    <recommendedName>
        <fullName evidence="8">TF-B3 domain-containing protein</fullName>
    </recommendedName>
</protein>
<comment type="subcellular location">
    <subcellularLocation>
        <location evidence="1">Nucleus</location>
    </subcellularLocation>
</comment>
<dbReference type="Gene3D" id="2.40.330.10">
    <property type="entry name" value="DNA-binding pseudobarrel domain"/>
    <property type="match status" value="1"/>
</dbReference>
<sequence length="301" mass="33936">MESPLMFWKPSSSVLPCGRSVRGELGLFCNSKNREPVMAMEKNSVVAAMKPVSEDPEGKDGEKSQLSLELSLSTNHEISSPFSSQNNVKDPILFDFLSTWENDNQVGEAEELATKNQNGLDLGEISLDLKLGCASSCITKKRKKASKNSAIAKLPESSRACGIKRKKPNCREVEKEEKPAASDPWVIKKRMQESDVGDLSRLLLAVDGVKKHILPMWDAKRIEKIKDGVGVHVAVWDCDTKSEKQLKFKKWRNGSYVLVEHWTKEFVKRRGLMKGDEVGLYWDQSNSRFNFSILKRALNDY</sequence>
<dbReference type="Proteomes" id="UP000327013">
    <property type="component" value="Chromosome 5"/>
</dbReference>
<dbReference type="CDD" id="cd10017">
    <property type="entry name" value="B3_DNA"/>
    <property type="match status" value="1"/>
</dbReference>
<dbReference type="AlphaFoldDB" id="A0A5N6R3W5"/>
<keyword evidence="5" id="KW-0539">Nucleus</keyword>
<organism evidence="6 7">
    <name type="scientific">Carpinus fangiana</name>
    <dbReference type="NCBI Taxonomy" id="176857"/>
    <lineage>
        <taxon>Eukaryota</taxon>
        <taxon>Viridiplantae</taxon>
        <taxon>Streptophyta</taxon>
        <taxon>Embryophyta</taxon>
        <taxon>Tracheophyta</taxon>
        <taxon>Spermatophyta</taxon>
        <taxon>Magnoliopsida</taxon>
        <taxon>eudicotyledons</taxon>
        <taxon>Gunneridae</taxon>
        <taxon>Pentapetalae</taxon>
        <taxon>rosids</taxon>
        <taxon>fabids</taxon>
        <taxon>Fagales</taxon>
        <taxon>Betulaceae</taxon>
        <taxon>Carpinus</taxon>
    </lineage>
</organism>
<evidence type="ECO:0000256" key="4">
    <source>
        <dbReference type="ARBA" id="ARBA00023163"/>
    </source>
</evidence>
<dbReference type="OrthoDB" id="1915967at2759"/>
<evidence type="ECO:0000313" key="7">
    <source>
        <dbReference type="Proteomes" id="UP000327013"/>
    </source>
</evidence>
<evidence type="ECO:0000256" key="3">
    <source>
        <dbReference type="ARBA" id="ARBA00023125"/>
    </source>
</evidence>
<dbReference type="GO" id="GO:0005634">
    <property type="term" value="C:nucleus"/>
    <property type="evidence" value="ECO:0007669"/>
    <property type="project" value="UniProtKB-SubCell"/>
</dbReference>
<dbReference type="EMBL" id="CM017325">
    <property type="protein sequence ID" value="KAE8055341.1"/>
    <property type="molecule type" value="Genomic_DNA"/>
</dbReference>
<dbReference type="SUPFAM" id="SSF101936">
    <property type="entry name" value="DNA-binding pseudobarrel domain"/>
    <property type="match status" value="1"/>
</dbReference>
<dbReference type="InterPro" id="IPR051442">
    <property type="entry name" value="B3_domain"/>
</dbReference>
<dbReference type="PANTHER" id="PTHR34269:SF11">
    <property type="entry name" value="B3 DOMAIN PROTEIN"/>
    <property type="match status" value="1"/>
</dbReference>
<evidence type="ECO:0000256" key="5">
    <source>
        <dbReference type="ARBA" id="ARBA00023242"/>
    </source>
</evidence>
<accession>A0A5N6R3W5</accession>
<keyword evidence="2" id="KW-0805">Transcription regulation</keyword>
<evidence type="ECO:0000313" key="6">
    <source>
        <dbReference type="EMBL" id="KAE8055341.1"/>
    </source>
</evidence>
<dbReference type="GO" id="GO:0003677">
    <property type="term" value="F:DNA binding"/>
    <property type="evidence" value="ECO:0007669"/>
    <property type="project" value="UniProtKB-KW"/>
</dbReference>
<dbReference type="PANTHER" id="PTHR34269">
    <property type="entry name" value="TRANSCRIPTION FACTOR B3-DOMAIN FAMILY-RELATED"/>
    <property type="match status" value="1"/>
</dbReference>
<evidence type="ECO:0000256" key="2">
    <source>
        <dbReference type="ARBA" id="ARBA00023015"/>
    </source>
</evidence>
<keyword evidence="4" id="KW-0804">Transcription</keyword>
<reference evidence="6 7" key="1">
    <citation type="submission" date="2019-06" db="EMBL/GenBank/DDBJ databases">
        <title>A chromosomal-level reference genome of Carpinus fangiana (Coryloideae, Betulaceae).</title>
        <authorList>
            <person name="Yang X."/>
            <person name="Wang Z."/>
            <person name="Zhang L."/>
            <person name="Hao G."/>
            <person name="Liu J."/>
            <person name="Yang Y."/>
        </authorList>
    </citation>
    <scope>NUCLEOTIDE SEQUENCE [LARGE SCALE GENOMIC DNA]</scope>
    <source>
        <strain evidence="6">Cfa_2016G</strain>
        <tissue evidence="6">Leaf</tissue>
    </source>
</reference>
<evidence type="ECO:0008006" key="8">
    <source>
        <dbReference type="Google" id="ProtNLM"/>
    </source>
</evidence>
<dbReference type="InterPro" id="IPR015300">
    <property type="entry name" value="DNA-bd_pseudobarrel_sf"/>
</dbReference>
<proteinExistence type="predicted"/>
<keyword evidence="7" id="KW-1185">Reference proteome</keyword>